<reference evidence="1 2" key="1">
    <citation type="journal article" date="2022" name="Arch. Virol.">
        <title>Two novel Erwinia amylovora bacteriophages, Loshitsa2 and Micant, isolated in Belarus.</title>
        <authorList>
            <person name="Besarab N.V."/>
            <person name="Letarov A.V."/>
            <person name="Kulikov E.E."/>
            <person name="Babenko V.V."/>
            <person name="Belalov I.S."/>
            <person name="Lagonenko A.L."/>
            <person name="Golomidova A.K."/>
            <person name="Evtushenkov A.N."/>
        </authorList>
    </citation>
    <scope>NUCLEOTIDE SEQUENCE [LARGE SCALE GENOMIC DNA]</scope>
</reference>
<evidence type="ECO:0000313" key="2">
    <source>
        <dbReference type="Proteomes" id="UP000829068"/>
    </source>
</evidence>
<dbReference type="EMBL" id="OM513679">
    <property type="protein sequence ID" value="UNA01099.1"/>
    <property type="molecule type" value="Genomic_DNA"/>
</dbReference>
<dbReference type="InterPro" id="IPR029052">
    <property type="entry name" value="Metallo-depent_PP-like"/>
</dbReference>
<dbReference type="Proteomes" id="UP000829068">
    <property type="component" value="Segment"/>
</dbReference>
<accession>A0AAE9FMC1</accession>
<dbReference type="SUPFAM" id="SSF56300">
    <property type="entry name" value="Metallo-dependent phosphatases"/>
    <property type="match status" value="1"/>
</dbReference>
<protein>
    <submittedName>
        <fullName evidence="1">DNA polymerase II small subunit</fullName>
    </submittedName>
</protein>
<organism evidence="1 2">
    <name type="scientific">Erwinia phage Micant</name>
    <dbReference type="NCBI Taxonomy" id="2923255"/>
    <lineage>
        <taxon>Viruses</taxon>
        <taxon>Duplodnaviria</taxon>
        <taxon>Heunggongvirae</taxon>
        <taxon>Uroviricota</taxon>
        <taxon>Caudoviricetes</taxon>
        <taxon>Autographivirales</taxon>
        <taxon>Autoscriptoviridae</taxon>
        <taxon>Slopekvirinae</taxon>
        <taxon>Micantvirus</taxon>
        <taxon>Micantvirus micant</taxon>
    </lineage>
</organism>
<sequence length="399" mass="44724">MKIRELFTNTDIRNAMQRAENSISKAAKDLSTLKGVMVSPQLLRYWISTLDDSEVEGSLTQEIERTRELARSRNMSTSNNSLRRDMRAILDENQLLRDYRSLLDHLVINPLPMVPRRYNPSGKKMTIEVIFSDLQIGKLSGSYNSAIARERVREFGDVVVDKVNQHVHAGYDVELIKLVVLGDVIESDKKHINSARGCDMGTAEQMKEATELLVALVGKLAMTGIHVECTMVTGNHDWDGHGMNSFMAGQEHLSWPMYNAVKMISEAMYGNEAVSFIIPRGAFHVSSIYGTNVLYEHGVGVASSQAGLEKRRDQRAQQLGVHVGLMRMGDKHNICRFNNDRLVVNGAFFGTDTVGGEYSSFLGYQNEPSQIMFCHVERKPGDARTSIFDTLVIQLAHIK</sequence>
<keyword evidence="2" id="KW-1185">Reference proteome</keyword>
<proteinExistence type="predicted"/>
<gene>
    <name evidence="1" type="ORF">Micant_00022</name>
</gene>
<name>A0AAE9FMC1_9CAUD</name>
<evidence type="ECO:0000313" key="1">
    <source>
        <dbReference type="EMBL" id="UNA01099.1"/>
    </source>
</evidence>